<dbReference type="Gene3D" id="1.10.287.950">
    <property type="entry name" value="Methyl-accepting chemotaxis protein"/>
    <property type="match status" value="1"/>
</dbReference>
<feature type="domain" description="Methyl-accepting transducer" evidence="12">
    <location>
        <begin position="264"/>
        <end position="500"/>
    </location>
</feature>
<accession>A0A7X1GIX5</accession>
<keyword evidence="2" id="KW-1003">Cell membrane</keyword>
<gene>
    <name evidence="14" type="ORF">H7995_26190</name>
</gene>
<comment type="caution">
    <text evidence="14">The sequence shown here is derived from an EMBL/GenBank/DDBJ whole genome shotgun (WGS) entry which is preliminary data.</text>
</comment>
<keyword evidence="5 11" id="KW-1133">Transmembrane helix</keyword>
<dbReference type="InterPro" id="IPR004089">
    <property type="entry name" value="MCPsignal_dom"/>
</dbReference>
<dbReference type="AlphaFoldDB" id="A0A7X1GIX5"/>
<evidence type="ECO:0000256" key="9">
    <source>
        <dbReference type="PROSITE-ProRule" id="PRU00284"/>
    </source>
</evidence>
<evidence type="ECO:0000256" key="3">
    <source>
        <dbReference type="ARBA" id="ARBA00022481"/>
    </source>
</evidence>
<feature type="transmembrane region" description="Helical" evidence="11">
    <location>
        <begin position="186"/>
        <end position="205"/>
    </location>
</feature>
<evidence type="ECO:0000256" key="2">
    <source>
        <dbReference type="ARBA" id="ARBA00022475"/>
    </source>
</evidence>
<evidence type="ECO:0000256" key="8">
    <source>
        <dbReference type="ARBA" id="ARBA00029447"/>
    </source>
</evidence>
<feature type="domain" description="HAMP" evidence="13">
    <location>
        <begin position="207"/>
        <end position="259"/>
    </location>
</feature>
<dbReference type="CDD" id="cd06225">
    <property type="entry name" value="HAMP"/>
    <property type="match status" value="1"/>
</dbReference>
<feature type="coiled-coil region" evidence="10">
    <location>
        <begin position="461"/>
        <end position="488"/>
    </location>
</feature>
<evidence type="ECO:0000259" key="13">
    <source>
        <dbReference type="PROSITE" id="PS50885"/>
    </source>
</evidence>
<sequence>MSIRQRLTISYAIVLIFLLAIVLISLQRFDLQAQSMHDVVEGDAARAELASAINLHAETAASRLLLLFVLEDREQRTAIYQEIDAQNTEIDQALRGFRALMSEPESQAMLARLESLRKDYEMHFSATVEELEVGERASAVQLITGPTLSALNALLTQTTAMAEQQQLSMHARQTLAMQASERSIQLVLALGFSALIAGLLMAIYMTRSITQPLDRARMVADRIAVGDLRHTIDNAGNDEIGKLLAGMRSMSGRLRTLIGSILSSAANVDSAAEQLQVPAAKVKVDSALQSELAGSIDRSIGQLSQGIGTMAGNVLTARNQALKARDLAQEGARAITVVAAEIAQIATAVDGSAQSVARLGLSAKEVAGAVSLIRQIADQTNLLALNASIEAARAGESGRGFAVVADEVRTLANRTADVTGEIDRVMTLINQQTQNAARDIDAGKRGMEHGMDLIQSIAVPLEALQIDAQDSLDNLEQLTELAADQSQESEAIAGNVRTIVEMARTNKQATDQLATITDELLQTAAKLQSSVAAFRL</sequence>
<keyword evidence="7 9" id="KW-0807">Transducer</keyword>
<keyword evidence="6 11" id="KW-0472">Membrane</keyword>
<evidence type="ECO:0000256" key="10">
    <source>
        <dbReference type="SAM" id="Coils"/>
    </source>
</evidence>
<evidence type="ECO:0000256" key="7">
    <source>
        <dbReference type="ARBA" id="ARBA00023224"/>
    </source>
</evidence>
<dbReference type="GO" id="GO:0006935">
    <property type="term" value="P:chemotaxis"/>
    <property type="evidence" value="ECO:0007669"/>
    <property type="project" value="UniProtKB-ARBA"/>
</dbReference>
<keyword evidence="10" id="KW-0175">Coiled coil</keyword>
<comment type="subcellular location">
    <subcellularLocation>
        <location evidence="1">Cell membrane</location>
    </subcellularLocation>
</comment>
<keyword evidence="4 11" id="KW-0812">Transmembrane</keyword>
<dbReference type="PANTHER" id="PTHR32089:SF112">
    <property type="entry name" value="LYSOZYME-LIKE PROTEIN-RELATED"/>
    <property type="match status" value="1"/>
</dbReference>
<dbReference type="PANTHER" id="PTHR32089">
    <property type="entry name" value="METHYL-ACCEPTING CHEMOTAXIS PROTEIN MCPB"/>
    <property type="match status" value="1"/>
</dbReference>
<organism evidence="14 15">
    <name type="scientific">Pseudomonas kielensis</name>
    <dbReference type="NCBI Taxonomy" id="2762577"/>
    <lineage>
        <taxon>Bacteria</taxon>
        <taxon>Pseudomonadati</taxon>
        <taxon>Pseudomonadota</taxon>
        <taxon>Gammaproteobacteria</taxon>
        <taxon>Pseudomonadales</taxon>
        <taxon>Pseudomonadaceae</taxon>
        <taxon>Pseudomonas</taxon>
    </lineage>
</organism>
<keyword evidence="3" id="KW-0488">Methylation</keyword>
<dbReference type="InterPro" id="IPR003660">
    <property type="entry name" value="HAMP_dom"/>
</dbReference>
<dbReference type="PROSITE" id="PS50885">
    <property type="entry name" value="HAMP"/>
    <property type="match status" value="1"/>
</dbReference>
<name>A0A7X1GIX5_9PSED</name>
<evidence type="ECO:0000256" key="6">
    <source>
        <dbReference type="ARBA" id="ARBA00023136"/>
    </source>
</evidence>
<dbReference type="PROSITE" id="PS50111">
    <property type="entry name" value="CHEMOTAXIS_TRANSDUC_2"/>
    <property type="match status" value="1"/>
</dbReference>
<protein>
    <submittedName>
        <fullName evidence="14">Methyl-accepting chemotaxis protein</fullName>
    </submittedName>
</protein>
<reference evidence="14 15" key="1">
    <citation type="submission" date="2020-08" db="EMBL/GenBank/DDBJ databases">
        <title>Pseudomonas sp. nov.</title>
        <authorList>
            <person name="Gieschler S."/>
            <person name="Fiedler G."/>
            <person name="Brinks E."/>
            <person name="Boehnlein C."/>
            <person name="Franz C.M.A.P."/>
            <person name="Kabisch J."/>
        </authorList>
    </citation>
    <scope>NUCLEOTIDE SEQUENCE [LARGE SCALE GENOMIC DNA]</scope>
    <source>
        <strain evidence="14 15">MBT-1</strain>
    </source>
</reference>
<evidence type="ECO:0000256" key="5">
    <source>
        <dbReference type="ARBA" id="ARBA00022989"/>
    </source>
</evidence>
<feature type="transmembrane region" description="Helical" evidence="11">
    <location>
        <begin position="6"/>
        <end position="26"/>
    </location>
</feature>
<evidence type="ECO:0000313" key="14">
    <source>
        <dbReference type="EMBL" id="MBC2693282.1"/>
    </source>
</evidence>
<evidence type="ECO:0000256" key="1">
    <source>
        <dbReference type="ARBA" id="ARBA00004236"/>
    </source>
</evidence>
<evidence type="ECO:0000256" key="11">
    <source>
        <dbReference type="SAM" id="Phobius"/>
    </source>
</evidence>
<dbReference type="GO" id="GO:0005886">
    <property type="term" value="C:plasma membrane"/>
    <property type="evidence" value="ECO:0007669"/>
    <property type="project" value="UniProtKB-SubCell"/>
</dbReference>
<evidence type="ECO:0000256" key="4">
    <source>
        <dbReference type="ARBA" id="ARBA00022692"/>
    </source>
</evidence>
<dbReference type="Proteomes" id="UP000526003">
    <property type="component" value="Unassembled WGS sequence"/>
</dbReference>
<comment type="similarity">
    <text evidence="8">Belongs to the methyl-accepting chemotaxis (MCP) protein family.</text>
</comment>
<keyword evidence="15" id="KW-1185">Reference proteome</keyword>
<evidence type="ECO:0000259" key="12">
    <source>
        <dbReference type="PROSITE" id="PS50111"/>
    </source>
</evidence>
<dbReference type="SMART" id="SM00283">
    <property type="entry name" value="MA"/>
    <property type="match status" value="1"/>
</dbReference>
<dbReference type="SMART" id="SM00304">
    <property type="entry name" value="HAMP"/>
    <property type="match status" value="1"/>
</dbReference>
<proteinExistence type="inferred from homology"/>
<dbReference type="GO" id="GO:0007165">
    <property type="term" value="P:signal transduction"/>
    <property type="evidence" value="ECO:0007669"/>
    <property type="project" value="UniProtKB-KW"/>
</dbReference>
<dbReference type="Pfam" id="PF12729">
    <property type="entry name" value="4HB_MCP_1"/>
    <property type="match status" value="1"/>
</dbReference>
<dbReference type="SUPFAM" id="SSF58104">
    <property type="entry name" value="Methyl-accepting chemotaxis protein (MCP) signaling domain"/>
    <property type="match status" value="1"/>
</dbReference>
<dbReference type="Pfam" id="PF00672">
    <property type="entry name" value="HAMP"/>
    <property type="match status" value="1"/>
</dbReference>
<evidence type="ECO:0000313" key="15">
    <source>
        <dbReference type="Proteomes" id="UP000526003"/>
    </source>
</evidence>
<dbReference type="EMBL" id="JACMYG010000044">
    <property type="protein sequence ID" value="MBC2693282.1"/>
    <property type="molecule type" value="Genomic_DNA"/>
</dbReference>
<dbReference type="InterPro" id="IPR024478">
    <property type="entry name" value="HlyB_4HB_MCP"/>
</dbReference>
<dbReference type="Pfam" id="PF00015">
    <property type="entry name" value="MCPsignal"/>
    <property type="match status" value="1"/>
</dbReference>